<reference evidence="3 4" key="1">
    <citation type="submission" date="2016-11" db="EMBL/GenBank/DDBJ databases">
        <authorList>
            <person name="Jaros S."/>
            <person name="Januszkiewicz K."/>
            <person name="Wedrychowicz H."/>
        </authorList>
    </citation>
    <scope>NUCLEOTIDE SEQUENCE [LARGE SCALE GENOMIC DNA]</scope>
    <source>
        <strain evidence="3 4">LMG 26898</strain>
    </source>
</reference>
<sequence length="255" mass="28851">MSSKEPSSLLVTKANDLISASYRLTLQEQRLLLAAIAQVDPRKPMPSKITVTAASFADIYGVPIRFAYTNLKEAADSLYERDIQTFDGKNRTRIRWVYKAAYAEGEGRVTLNFTVDVIPYLSMLNSKLTSYDLRRVANLNSMHSFRLFELMMQFKSTGVLIIEVEKLRTLLDLGDSYKRFNNLRQRVIAPSISEIMAKSGITITYETITEGKTVKSLIFRFQEAAQLRLSLGDGMEIIPADEEVVVDEFPIKTIS</sequence>
<protein>
    <submittedName>
        <fullName evidence="3">Initiator Replication protein</fullName>
    </submittedName>
</protein>
<gene>
    <name evidence="3" type="ORF">SAMN05216593_11974</name>
</gene>
<dbReference type="Gene3D" id="1.10.10.10">
    <property type="entry name" value="Winged helix-like DNA-binding domain superfamily/Winged helix DNA-binding domain"/>
    <property type="match status" value="2"/>
</dbReference>
<accession>A0A1M7Q7R0</accession>
<name>A0A1M7Q7R0_9PSED</name>
<evidence type="ECO:0000313" key="3">
    <source>
        <dbReference type="EMBL" id="SHN26509.1"/>
    </source>
</evidence>
<comment type="similarity">
    <text evidence="1">Belongs to the initiator RepB protein family.</text>
</comment>
<dbReference type="GO" id="GO:0003887">
    <property type="term" value="F:DNA-directed DNA polymerase activity"/>
    <property type="evidence" value="ECO:0007669"/>
    <property type="project" value="InterPro"/>
</dbReference>
<dbReference type="Pfam" id="PF01051">
    <property type="entry name" value="Rep3_N"/>
    <property type="match status" value="1"/>
</dbReference>
<dbReference type="GO" id="GO:0006270">
    <property type="term" value="P:DNA replication initiation"/>
    <property type="evidence" value="ECO:0007669"/>
    <property type="project" value="InterPro"/>
</dbReference>
<organism evidence="3 4">
    <name type="scientific">Pseudomonas asturiensis</name>
    <dbReference type="NCBI Taxonomy" id="1190415"/>
    <lineage>
        <taxon>Bacteria</taxon>
        <taxon>Pseudomonadati</taxon>
        <taxon>Pseudomonadota</taxon>
        <taxon>Gammaproteobacteria</taxon>
        <taxon>Pseudomonadales</taxon>
        <taxon>Pseudomonadaceae</taxon>
        <taxon>Pseudomonas</taxon>
    </lineage>
</organism>
<dbReference type="Proteomes" id="UP000183983">
    <property type="component" value="Unassembled WGS sequence"/>
</dbReference>
<dbReference type="RefSeq" id="WP_073171854.1">
    <property type="nucleotide sequence ID" value="NZ_FRDA01000019.1"/>
</dbReference>
<dbReference type="EMBL" id="FRDA01000019">
    <property type="protein sequence ID" value="SHN26509.1"/>
    <property type="molecule type" value="Genomic_DNA"/>
</dbReference>
<dbReference type="AlphaFoldDB" id="A0A1M7Q7R0"/>
<dbReference type="InterPro" id="IPR036390">
    <property type="entry name" value="WH_DNA-bd_sf"/>
</dbReference>
<proteinExistence type="inferred from homology"/>
<dbReference type="Pfam" id="PF21205">
    <property type="entry name" value="Rep3_C"/>
    <property type="match status" value="1"/>
</dbReference>
<evidence type="ECO:0000313" key="4">
    <source>
        <dbReference type="Proteomes" id="UP000183983"/>
    </source>
</evidence>
<dbReference type="OrthoDB" id="9122127at2"/>
<dbReference type="SUPFAM" id="SSF46785">
    <property type="entry name" value="Winged helix' DNA-binding domain"/>
    <property type="match status" value="2"/>
</dbReference>
<evidence type="ECO:0000259" key="2">
    <source>
        <dbReference type="Pfam" id="PF01051"/>
    </source>
</evidence>
<feature type="domain" description="Initiator Rep protein WH1" evidence="2">
    <location>
        <begin position="11"/>
        <end position="152"/>
    </location>
</feature>
<dbReference type="STRING" id="1190415.SAMN05216593_11974"/>
<evidence type="ECO:0000256" key="1">
    <source>
        <dbReference type="ARBA" id="ARBA00038283"/>
    </source>
</evidence>
<dbReference type="InterPro" id="IPR036388">
    <property type="entry name" value="WH-like_DNA-bd_sf"/>
</dbReference>
<dbReference type="InterPro" id="IPR000525">
    <property type="entry name" value="Initiator_Rep_WH1"/>
</dbReference>